<name>A0ABM1N8Y4_NICVS</name>
<dbReference type="Pfam" id="PF04410">
    <property type="entry name" value="Gar1"/>
    <property type="match status" value="1"/>
</dbReference>
<evidence type="ECO:0000256" key="8">
    <source>
        <dbReference type="ARBA" id="ARBA00023242"/>
    </source>
</evidence>
<dbReference type="PANTHER" id="PTHR31633:SF1">
    <property type="entry name" value="H_ACA RIBONUCLEOPROTEIN COMPLEX NON-CORE SUBUNIT NAF1"/>
    <property type="match status" value="1"/>
</dbReference>
<keyword evidence="10" id="KW-1185">Reference proteome</keyword>
<dbReference type="PANTHER" id="PTHR31633">
    <property type="entry name" value="H/ACA RIBONUCLEOPROTEIN COMPLEX NON-CORE SUBUNIT NAF1"/>
    <property type="match status" value="1"/>
</dbReference>
<accession>A0ABM1N8Y4</accession>
<dbReference type="InterPro" id="IPR040309">
    <property type="entry name" value="Naf1"/>
</dbReference>
<gene>
    <name evidence="11" type="primary">LOC108567379</name>
</gene>
<comment type="subcellular location">
    <subcellularLocation>
        <location evidence="1">Nucleus</location>
    </subcellularLocation>
</comment>
<dbReference type="Proteomes" id="UP000695000">
    <property type="component" value="Unplaced"/>
</dbReference>
<organism evidence="10 11">
    <name type="scientific">Nicrophorus vespilloides</name>
    <name type="common">Boreal carrion beetle</name>
    <dbReference type="NCBI Taxonomy" id="110193"/>
    <lineage>
        <taxon>Eukaryota</taxon>
        <taxon>Metazoa</taxon>
        <taxon>Ecdysozoa</taxon>
        <taxon>Arthropoda</taxon>
        <taxon>Hexapoda</taxon>
        <taxon>Insecta</taxon>
        <taxon>Pterygota</taxon>
        <taxon>Neoptera</taxon>
        <taxon>Endopterygota</taxon>
        <taxon>Coleoptera</taxon>
        <taxon>Polyphaga</taxon>
        <taxon>Staphyliniformia</taxon>
        <taxon>Silphidae</taxon>
        <taxon>Nicrophorinae</taxon>
        <taxon>Nicrophorus</taxon>
    </lineage>
</organism>
<evidence type="ECO:0000256" key="1">
    <source>
        <dbReference type="ARBA" id="ARBA00004123"/>
    </source>
</evidence>
<feature type="compositionally biased region" description="Polar residues" evidence="9">
    <location>
        <begin position="346"/>
        <end position="359"/>
    </location>
</feature>
<reference evidence="11" key="1">
    <citation type="submission" date="2025-08" db="UniProtKB">
        <authorList>
            <consortium name="RefSeq"/>
        </authorList>
    </citation>
    <scope>IDENTIFICATION</scope>
    <source>
        <tissue evidence="11">Whole Larva</tissue>
    </source>
</reference>
<evidence type="ECO:0000256" key="9">
    <source>
        <dbReference type="SAM" id="MobiDB-lite"/>
    </source>
</evidence>
<protein>
    <recommendedName>
        <fullName evidence="3">H/ACA ribonucleoprotein complex non-core subunit NAF1</fullName>
    </recommendedName>
</protein>
<evidence type="ECO:0000256" key="4">
    <source>
        <dbReference type="ARBA" id="ARBA00022517"/>
    </source>
</evidence>
<evidence type="ECO:0000256" key="2">
    <source>
        <dbReference type="ARBA" id="ARBA00009801"/>
    </source>
</evidence>
<keyword evidence="6" id="KW-0597">Phosphoprotein</keyword>
<evidence type="ECO:0000256" key="6">
    <source>
        <dbReference type="ARBA" id="ARBA00022553"/>
    </source>
</evidence>
<dbReference type="InterPro" id="IPR038664">
    <property type="entry name" value="Gar1/Naf1_Cbf5-bd_sf"/>
</dbReference>
<feature type="region of interest" description="Disordered" evidence="9">
    <location>
        <begin position="1"/>
        <end position="50"/>
    </location>
</feature>
<dbReference type="RefSeq" id="XP_017783284.1">
    <property type="nucleotide sequence ID" value="XM_017927795.1"/>
</dbReference>
<dbReference type="InterPro" id="IPR009000">
    <property type="entry name" value="Transl_B-barrel_sf"/>
</dbReference>
<comment type="similarity">
    <text evidence="2">Belongs to the NAF1 family.</text>
</comment>
<dbReference type="InterPro" id="IPR007504">
    <property type="entry name" value="H/ACA_rnp_Gar1/Naf1"/>
</dbReference>
<feature type="region of interest" description="Disordered" evidence="9">
    <location>
        <begin position="339"/>
        <end position="359"/>
    </location>
</feature>
<keyword evidence="5" id="KW-0698">rRNA processing</keyword>
<keyword evidence="4" id="KW-0690">Ribosome biogenesis</keyword>
<keyword evidence="11" id="KW-0687">Ribonucleoprotein</keyword>
<proteinExistence type="inferred from homology"/>
<sequence>MEGTKDTEMQNNKSLEEESQSNTLMDLNKSKDQETQVIQPQQVNMVVKDTVILDSSNNEISAESNTEEKQDVQKAEVFDVSNRSLCNLLVYSSGDSSSSSSSDSESDSDDSSSSSSSDVEEVTNKPVSETSAAKKNNKKKSMTLLETLKSLGELSIDDLPPVPDVSSLSIKVEDCQMMGKVSSIVDKLVMVESIPNMPAYDIDTLLFINNGKQPLGYIFDVIGAVTSPMYAIRFNSVDEIKSLNVTKGLPVFSAPKSEHTQYVFVQQLMQAKGSDASWSNDLEVPQEFVDYSDDEAECSRKNSFRGENRKRNSLERYKNFEKDMNVKNIIDSRLHKIRDNTEPMNKKQTTNSNYKRPQQQYQPNGYWPNVGYSHANASNQSCAFPYGMPPYMQPFRPQGMPPFVPPANFAPNVYPPLPNVPNAMFTMPPPPIVGPQAKGQSQPGMVYHPPDMGLPRPPVPPTTGYVPANMPFYDPRMAQMFPNIPHANRPTFPQPNFYPKRP</sequence>
<evidence type="ECO:0000313" key="11">
    <source>
        <dbReference type="RefSeq" id="XP_017783284.1"/>
    </source>
</evidence>
<feature type="compositionally biased region" description="Low complexity" evidence="9">
    <location>
        <begin position="92"/>
        <end position="103"/>
    </location>
</feature>
<feature type="compositionally biased region" description="Polar residues" evidence="9">
    <location>
        <begin position="35"/>
        <end position="44"/>
    </location>
</feature>
<evidence type="ECO:0000256" key="5">
    <source>
        <dbReference type="ARBA" id="ARBA00022552"/>
    </source>
</evidence>
<keyword evidence="8" id="KW-0539">Nucleus</keyword>
<evidence type="ECO:0000256" key="3">
    <source>
        <dbReference type="ARBA" id="ARBA00021438"/>
    </source>
</evidence>
<feature type="region of interest" description="Disordered" evidence="9">
    <location>
        <begin position="92"/>
        <end position="138"/>
    </location>
</feature>
<evidence type="ECO:0000256" key="7">
    <source>
        <dbReference type="ARBA" id="ARBA00022884"/>
    </source>
</evidence>
<evidence type="ECO:0000313" key="10">
    <source>
        <dbReference type="Proteomes" id="UP000695000"/>
    </source>
</evidence>
<dbReference type="Gene3D" id="2.40.10.230">
    <property type="entry name" value="Probable tRNA pseudouridine synthase domain"/>
    <property type="match status" value="1"/>
</dbReference>
<keyword evidence="7" id="KW-0694">RNA-binding</keyword>
<dbReference type="SUPFAM" id="SSF50447">
    <property type="entry name" value="Translation proteins"/>
    <property type="match status" value="1"/>
</dbReference>
<dbReference type="GO" id="GO:1990904">
    <property type="term" value="C:ribonucleoprotein complex"/>
    <property type="evidence" value="ECO:0007669"/>
    <property type="project" value="UniProtKB-KW"/>
</dbReference>
<dbReference type="GeneID" id="108567379"/>